<gene>
    <name evidence="2" type="ORF">METZ01_LOCUS493972</name>
</gene>
<name>A0A383DB78_9ZZZZ</name>
<protein>
    <submittedName>
        <fullName evidence="2">Uncharacterized protein</fullName>
    </submittedName>
</protein>
<reference evidence="2" key="1">
    <citation type="submission" date="2018-05" db="EMBL/GenBank/DDBJ databases">
        <authorList>
            <person name="Lanie J.A."/>
            <person name="Ng W.-L."/>
            <person name="Kazmierczak K.M."/>
            <person name="Andrzejewski T.M."/>
            <person name="Davidsen T.M."/>
            <person name="Wayne K.J."/>
            <person name="Tettelin H."/>
            <person name="Glass J.I."/>
            <person name="Rusch D."/>
            <person name="Podicherti R."/>
            <person name="Tsui H.-C.T."/>
            <person name="Winkler M.E."/>
        </authorList>
    </citation>
    <scope>NUCLEOTIDE SEQUENCE</scope>
</reference>
<feature type="region of interest" description="Disordered" evidence="1">
    <location>
        <begin position="45"/>
        <end position="215"/>
    </location>
</feature>
<proteinExistence type="predicted"/>
<dbReference type="EMBL" id="UINC01215441">
    <property type="protein sequence ID" value="SVE41118.1"/>
    <property type="molecule type" value="Genomic_DNA"/>
</dbReference>
<feature type="non-terminal residue" evidence="2">
    <location>
        <position position="1"/>
    </location>
</feature>
<sequence length="215" mass="24524">RRPPAGGVGGTAQSRRFLPRVLRWRRSPAHDGVLYHRRYPGGPECPRRRHGLGRPCGGEYRTHPGGLRRPLARQYGLSPRVRRRDSGVAEEGRGERQIRVPGGVTGADGEEYRRGVQRNTRRRGRWDGCSSRHRDHRRRRLPIFARTAAHRGGGQPRDGTHRAAHPRRRRLRHFRSAVRLGSPVLGSRAAKRKDRPTDRDLHRVPPGGASTRRRL</sequence>
<accession>A0A383DB78</accession>
<feature type="compositionally biased region" description="Basic residues" evidence="1">
    <location>
        <begin position="162"/>
        <end position="176"/>
    </location>
</feature>
<dbReference type="AlphaFoldDB" id="A0A383DB78"/>
<feature type="compositionally biased region" description="Basic residues" evidence="1">
    <location>
        <begin position="115"/>
        <end position="124"/>
    </location>
</feature>
<evidence type="ECO:0000313" key="2">
    <source>
        <dbReference type="EMBL" id="SVE41118.1"/>
    </source>
</evidence>
<evidence type="ECO:0000256" key="1">
    <source>
        <dbReference type="SAM" id="MobiDB-lite"/>
    </source>
</evidence>
<feature type="non-terminal residue" evidence="2">
    <location>
        <position position="215"/>
    </location>
</feature>
<organism evidence="2">
    <name type="scientific">marine metagenome</name>
    <dbReference type="NCBI Taxonomy" id="408172"/>
    <lineage>
        <taxon>unclassified sequences</taxon>
        <taxon>metagenomes</taxon>
        <taxon>ecological metagenomes</taxon>
    </lineage>
</organism>
<feature type="compositionally biased region" description="Basic residues" evidence="1">
    <location>
        <begin position="131"/>
        <end position="141"/>
    </location>
</feature>
<feature type="compositionally biased region" description="Basic and acidic residues" evidence="1">
    <location>
        <begin position="84"/>
        <end position="98"/>
    </location>
</feature>